<dbReference type="InterPro" id="IPR036388">
    <property type="entry name" value="WH-like_DNA-bd_sf"/>
</dbReference>
<reference evidence="4 5" key="1">
    <citation type="submission" date="2019-02" db="EMBL/GenBank/DDBJ databases">
        <title>Deep-cultivation of Planctomycetes and their phenomic and genomic characterization uncovers novel biology.</title>
        <authorList>
            <person name="Wiegand S."/>
            <person name="Jogler M."/>
            <person name="Boedeker C."/>
            <person name="Pinto D."/>
            <person name="Vollmers J."/>
            <person name="Rivas-Marin E."/>
            <person name="Kohn T."/>
            <person name="Peeters S.H."/>
            <person name="Heuer A."/>
            <person name="Rast P."/>
            <person name="Oberbeckmann S."/>
            <person name="Bunk B."/>
            <person name="Jeske O."/>
            <person name="Meyerdierks A."/>
            <person name="Storesund J.E."/>
            <person name="Kallscheuer N."/>
            <person name="Luecker S."/>
            <person name="Lage O.M."/>
            <person name="Pohl T."/>
            <person name="Merkel B.J."/>
            <person name="Hornburger P."/>
            <person name="Mueller R.-W."/>
            <person name="Bruemmer F."/>
            <person name="Labrenz M."/>
            <person name="Spormann A.M."/>
            <person name="Op den Camp H."/>
            <person name="Overmann J."/>
            <person name="Amann R."/>
            <person name="Jetten M.S.M."/>
            <person name="Mascher T."/>
            <person name="Medema M.H."/>
            <person name="Devos D.P."/>
            <person name="Kaster A.-K."/>
            <person name="Ovreas L."/>
            <person name="Rohde M."/>
            <person name="Galperin M.Y."/>
            <person name="Jogler C."/>
        </authorList>
    </citation>
    <scope>NUCLEOTIDE SEQUENCE [LARGE SCALE GENOMIC DNA]</scope>
    <source>
        <strain evidence="4 5">K23_9</strain>
    </source>
</reference>
<gene>
    <name evidence="4" type="ORF">K239x_56340</name>
</gene>
<dbReference type="Gene3D" id="1.10.10.10">
    <property type="entry name" value="Winged helix-like DNA-binding domain superfamily/Winged helix DNA-binding domain"/>
    <property type="match status" value="1"/>
</dbReference>
<dbReference type="AlphaFoldDB" id="A0A517P2K6"/>
<dbReference type="InterPro" id="IPR036390">
    <property type="entry name" value="WH_DNA-bd_sf"/>
</dbReference>
<evidence type="ECO:0000259" key="2">
    <source>
        <dbReference type="Pfam" id="PF13280"/>
    </source>
</evidence>
<organism evidence="4 5">
    <name type="scientific">Stieleria marina</name>
    <dbReference type="NCBI Taxonomy" id="1930275"/>
    <lineage>
        <taxon>Bacteria</taxon>
        <taxon>Pseudomonadati</taxon>
        <taxon>Planctomycetota</taxon>
        <taxon>Planctomycetia</taxon>
        <taxon>Pirellulales</taxon>
        <taxon>Pirellulaceae</taxon>
        <taxon>Stieleria</taxon>
    </lineage>
</organism>
<dbReference type="InterPro" id="IPR057727">
    <property type="entry name" value="WCX_dom"/>
</dbReference>
<dbReference type="Pfam" id="PF25583">
    <property type="entry name" value="WCX"/>
    <property type="match status" value="1"/>
</dbReference>
<name>A0A517P2K6_9BACT</name>
<dbReference type="Pfam" id="PF13280">
    <property type="entry name" value="WYL"/>
    <property type="match status" value="1"/>
</dbReference>
<protein>
    <submittedName>
        <fullName evidence="4">HTH domain protein</fullName>
    </submittedName>
</protein>
<dbReference type="SUPFAM" id="SSF46785">
    <property type="entry name" value="Winged helix' DNA-binding domain"/>
    <property type="match status" value="1"/>
</dbReference>
<dbReference type="OrthoDB" id="274320at2"/>
<dbReference type="InterPro" id="IPR013196">
    <property type="entry name" value="HTH_11"/>
</dbReference>
<feature type="domain" description="Helix-turn-helix type 11" evidence="1">
    <location>
        <begin position="13"/>
        <end position="58"/>
    </location>
</feature>
<dbReference type="RefSeq" id="WP_145421330.1">
    <property type="nucleotide sequence ID" value="NZ_CP036526.1"/>
</dbReference>
<accession>A0A517P2K6</accession>
<dbReference type="Proteomes" id="UP000319817">
    <property type="component" value="Chromosome"/>
</dbReference>
<dbReference type="InterPro" id="IPR026881">
    <property type="entry name" value="WYL_dom"/>
</dbReference>
<dbReference type="EMBL" id="CP036526">
    <property type="protein sequence ID" value="QDT13614.1"/>
    <property type="molecule type" value="Genomic_DNA"/>
</dbReference>
<feature type="domain" description="WCX" evidence="3">
    <location>
        <begin position="247"/>
        <end position="319"/>
    </location>
</feature>
<evidence type="ECO:0000259" key="3">
    <source>
        <dbReference type="Pfam" id="PF25583"/>
    </source>
</evidence>
<dbReference type="PANTHER" id="PTHR34580">
    <property type="match status" value="1"/>
</dbReference>
<sequence length="340" mass="37753">MSESAGSIGTIQRQLSLLRLLSSRRLGVTADELKSELAVSLKTVRRDLVRLQEVGFPLSVSIEDHNRQRWKLDGDSITGAALAFDEAYALVLLAGSLGSLANTPIGQAAQSAVKKLRSGLSENVIRYCDRYGQMMSLMHPRSVDYSDKSDLIDELIRGHEERKNVFIAYHSRSSTESLTYPISPYAFRRYQNALYVIGYSEQHSEVRLFKLDRISDASISEFPFVMPSHAEIEDHFKDSIGIFGGNPVVVQIRFSPGAARAVQESKWHDSQQLATNADGSVTAMYRIAINPELHGWILSFGADAKVLSPPSLADEIRTQSLQIARQYQAANMEVTDDDGK</sequence>
<dbReference type="PROSITE" id="PS52050">
    <property type="entry name" value="WYL"/>
    <property type="match status" value="1"/>
</dbReference>
<dbReference type="Pfam" id="PF08279">
    <property type="entry name" value="HTH_11"/>
    <property type="match status" value="1"/>
</dbReference>
<evidence type="ECO:0000313" key="4">
    <source>
        <dbReference type="EMBL" id="QDT13614.1"/>
    </source>
</evidence>
<dbReference type="InterPro" id="IPR028349">
    <property type="entry name" value="PafC-like"/>
</dbReference>
<evidence type="ECO:0000313" key="5">
    <source>
        <dbReference type="Proteomes" id="UP000319817"/>
    </source>
</evidence>
<keyword evidence="5" id="KW-1185">Reference proteome</keyword>
<proteinExistence type="predicted"/>
<dbReference type="InterPro" id="IPR051534">
    <property type="entry name" value="CBASS_pafABC_assoc_protein"/>
</dbReference>
<evidence type="ECO:0000259" key="1">
    <source>
        <dbReference type="Pfam" id="PF08279"/>
    </source>
</evidence>
<dbReference type="PIRSF" id="PIRSF016838">
    <property type="entry name" value="PafC"/>
    <property type="match status" value="1"/>
</dbReference>
<dbReference type="PANTHER" id="PTHR34580:SF1">
    <property type="entry name" value="PROTEIN PAFC"/>
    <property type="match status" value="1"/>
</dbReference>
<feature type="domain" description="WYL" evidence="2">
    <location>
        <begin position="152"/>
        <end position="217"/>
    </location>
</feature>